<evidence type="ECO:0000313" key="3">
    <source>
        <dbReference type="EMBL" id="WXG67053.1"/>
    </source>
</evidence>
<dbReference type="Gene3D" id="1.10.1660.10">
    <property type="match status" value="1"/>
</dbReference>
<protein>
    <submittedName>
        <fullName evidence="3">MerR family transcriptional regulator</fullName>
    </submittedName>
</protein>
<dbReference type="Pfam" id="PF13411">
    <property type="entry name" value="MerR_1"/>
    <property type="match status" value="1"/>
</dbReference>
<gene>
    <name evidence="3" type="ORF">WDS16_17535</name>
</gene>
<keyword evidence="1" id="KW-0238">DNA-binding</keyword>
<name>A0ABZ2PDI7_9NOCA</name>
<sequence>MIEYRVDDLARRAGVSVRNVRVYQDRGLLPPPRREGRTGWYNEAHLARLELISRMLERGYTFATISELLNAAQSGLRVEDVLTPDSAARQLRETKHLGRDDLQDLFGSDISDADLRRGADMGVIVETGNGYRIDNPVLLEAARLLHDAGIPLSTTLDQTEAVRSDLDDVARRFVALVTDKFLDEGKDPFDTDARTVGEVAELVNSLRPLTYRVVGALFREAMDQRITLTMEEVLAQYGDKPESANDQAS</sequence>
<dbReference type="PANTHER" id="PTHR30204:SF93">
    <property type="entry name" value="HTH MERR-TYPE DOMAIN-CONTAINING PROTEIN"/>
    <property type="match status" value="1"/>
</dbReference>
<evidence type="ECO:0000256" key="1">
    <source>
        <dbReference type="ARBA" id="ARBA00023125"/>
    </source>
</evidence>
<evidence type="ECO:0000259" key="2">
    <source>
        <dbReference type="PROSITE" id="PS50937"/>
    </source>
</evidence>
<keyword evidence="4" id="KW-1185">Reference proteome</keyword>
<organism evidence="3 4">
    <name type="scientific">Rhodococcus sovatensis</name>
    <dbReference type="NCBI Taxonomy" id="1805840"/>
    <lineage>
        <taxon>Bacteria</taxon>
        <taxon>Bacillati</taxon>
        <taxon>Actinomycetota</taxon>
        <taxon>Actinomycetes</taxon>
        <taxon>Mycobacteriales</taxon>
        <taxon>Nocardiaceae</taxon>
        <taxon>Rhodococcus</taxon>
    </lineage>
</organism>
<dbReference type="SMART" id="SM00422">
    <property type="entry name" value="HTH_MERR"/>
    <property type="match status" value="1"/>
</dbReference>
<dbReference type="RefSeq" id="WP_338886477.1">
    <property type="nucleotide sequence ID" value="NZ_CP147846.1"/>
</dbReference>
<proteinExistence type="predicted"/>
<dbReference type="PRINTS" id="PR00040">
    <property type="entry name" value="HTHMERR"/>
</dbReference>
<reference evidence="3 4" key="1">
    <citation type="submission" date="2024-03" db="EMBL/GenBank/DDBJ databases">
        <title>Natural products discovery in diverse microorganisms through a two-stage MS feature dereplication strategy.</title>
        <authorList>
            <person name="Zhang R."/>
        </authorList>
    </citation>
    <scope>NUCLEOTIDE SEQUENCE [LARGE SCALE GENOMIC DNA]</scope>
    <source>
        <strain evidence="3 4">18930</strain>
    </source>
</reference>
<dbReference type="Proteomes" id="UP001432000">
    <property type="component" value="Chromosome"/>
</dbReference>
<dbReference type="SUPFAM" id="SSF46955">
    <property type="entry name" value="Putative DNA-binding domain"/>
    <property type="match status" value="1"/>
</dbReference>
<feature type="domain" description="HTH merR-type" evidence="2">
    <location>
        <begin position="3"/>
        <end position="71"/>
    </location>
</feature>
<dbReference type="PANTHER" id="PTHR30204">
    <property type="entry name" value="REDOX-CYCLING DRUG-SENSING TRANSCRIPTIONAL ACTIVATOR SOXR"/>
    <property type="match status" value="1"/>
</dbReference>
<dbReference type="InterPro" id="IPR009061">
    <property type="entry name" value="DNA-bd_dom_put_sf"/>
</dbReference>
<dbReference type="InterPro" id="IPR000551">
    <property type="entry name" value="MerR-type_HTH_dom"/>
</dbReference>
<dbReference type="InterPro" id="IPR047057">
    <property type="entry name" value="MerR_fam"/>
</dbReference>
<evidence type="ECO:0000313" key="4">
    <source>
        <dbReference type="Proteomes" id="UP001432000"/>
    </source>
</evidence>
<dbReference type="PROSITE" id="PS50937">
    <property type="entry name" value="HTH_MERR_2"/>
    <property type="match status" value="1"/>
</dbReference>
<dbReference type="EMBL" id="CP147846">
    <property type="protein sequence ID" value="WXG67053.1"/>
    <property type="molecule type" value="Genomic_DNA"/>
</dbReference>
<accession>A0ABZ2PDI7</accession>